<evidence type="ECO:0000256" key="1">
    <source>
        <dbReference type="SAM" id="MobiDB-lite"/>
    </source>
</evidence>
<dbReference type="Gene3D" id="1.20.1260.10">
    <property type="match status" value="1"/>
</dbReference>
<dbReference type="RefSeq" id="WP_231002462.1">
    <property type="nucleotide sequence ID" value="NZ_JAJNEC010000003.1"/>
</dbReference>
<feature type="region of interest" description="Disordered" evidence="1">
    <location>
        <begin position="1"/>
        <end position="23"/>
    </location>
</feature>
<sequence length="117" mass="13321">MALGQLAQRNSGRKEVRNFGRRMINDHAEANKEIRKLATQKNISLPASLSDGMKKKYNRFLRLKGAAFDKAYITLMVEDHKEDINAFRHYTGSGAGQNLVQWAKRELPVLEAHLQQA</sequence>
<evidence type="ECO:0000313" key="4">
    <source>
        <dbReference type="Proteomes" id="UP001199816"/>
    </source>
</evidence>
<name>A0ABS8PKC8_9BACT</name>
<evidence type="ECO:0000259" key="2">
    <source>
        <dbReference type="Pfam" id="PF13628"/>
    </source>
</evidence>
<dbReference type="InterPro" id="IPR025419">
    <property type="entry name" value="DUF4142"/>
</dbReference>
<dbReference type="Pfam" id="PF13628">
    <property type="entry name" value="DUF4142"/>
    <property type="match status" value="1"/>
</dbReference>
<feature type="compositionally biased region" description="Basic and acidic residues" evidence="1">
    <location>
        <begin position="12"/>
        <end position="23"/>
    </location>
</feature>
<dbReference type="Proteomes" id="UP001199816">
    <property type="component" value="Unassembled WGS sequence"/>
</dbReference>
<accession>A0ABS8PKC8</accession>
<feature type="domain" description="DUF4142" evidence="2">
    <location>
        <begin position="2"/>
        <end position="117"/>
    </location>
</feature>
<dbReference type="InterPro" id="IPR012347">
    <property type="entry name" value="Ferritin-like"/>
</dbReference>
<keyword evidence="4" id="KW-1185">Reference proteome</keyword>
<comment type="caution">
    <text evidence="3">The sequence shown here is derived from an EMBL/GenBank/DDBJ whole genome shotgun (WGS) entry which is preliminary data.</text>
</comment>
<gene>
    <name evidence="3" type="ORF">LQ567_02210</name>
</gene>
<dbReference type="PANTHER" id="PTHR38593">
    <property type="entry name" value="BLR2558 PROTEIN"/>
    <property type="match status" value="1"/>
</dbReference>
<dbReference type="EMBL" id="JAJNEC010000003">
    <property type="protein sequence ID" value="MCD2421557.1"/>
    <property type="molecule type" value="Genomic_DNA"/>
</dbReference>
<organism evidence="3 4">
    <name type="scientific">Niabella pedocola</name>
    <dbReference type="NCBI Taxonomy" id="1752077"/>
    <lineage>
        <taxon>Bacteria</taxon>
        <taxon>Pseudomonadati</taxon>
        <taxon>Bacteroidota</taxon>
        <taxon>Chitinophagia</taxon>
        <taxon>Chitinophagales</taxon>
        <taxon>Chitinophagaceae</taxon>
        <taxon>Niabella</taxon>
    </lineage>
</organism>
<protein>
    <submittedName>
        <fullName evidence="3">DUF4142 domain-containing protein</fullName>
    </submittedName>
</protein>
<dbReference type="PANTHER" id="PTHR38593:SF1">
    <property type="entry name" value="BLR2558 PROTEIN"/>
    <property type="match status" value="1"/>
</dbReference>
<proteinExistence type="predicted"/>
<evidence type="ECO:0000313" key="3">
    <source>
        <dbReference type="EMBL" id="MCD2421557.1"/>
    </source>
</evidence>
<reference evidence="3 4" key="1">
    <citation type="submission" date="2021-11" db="EMBL/GenBank/DDBJ databases">
        <title>Genomic of Niabella pedocola.</title>
        <authorList>
            <person name="Wu T."/>
        </authorList>
    </citation>
    <scope>NUCLEOTIDE SEQUENCE [LARGE SCALE GENOMIC DNA]</scope>
    <source>
        <strain evidence="3 4">JCM 31011</strain>
    </source>
</reference>